<dbReference type="AlphaFoldDB" id="A0AAF0T1G2"/>
<dbReference type="EMBL" id="CP101873">
    <property type="protein sequence ID" value="WMT08130.1"/>
    <property type="molecule type" value="Genomic_DNA"/>
</dbReference>
<keyword evidence="4" id="KW-1185">Reference proteome</keyword>
<evidence type="ECO:0000313" key="2">
    <source>
        <dbReference type="EMBL" id="WMT07498.1"/>
    </source>
</evidence>
<dbReference type="EMBL" id="CP101873">
    <property type="protein sequence ID" value="WMT07498.1"/>
    <property type="molecule type" value="Genomic_DNA"/>
</dbReference>
<dbReference type="SUPFAM" id="SSF49464">
    <property type="entry name" value="Carboxypeptidase regulatory domain-like"/>
    <property type="match status" value="1"/>
</dbReference>
<name>A0AAF0T1G2_9EURY</name>
<reference evidence="3 4" key="1">
    <citation type="submission" date="2022-07" db="EMBL/GenBank/DDBJ databases">
        <title>Two temperate virus in Haloterrigena jeotgali A29.</title>
        <authorList>
            <person name="Deng X."/>
        </authorList>
    </citation>
    <scope>NUCLEOTIDE SEQUENCE [LARGE SCALE GENOMIC DNA]</scope>
    <source>
        <strain evidence="3 4">A29</strain>
    </source>
</reference>
<dbReference type="RefSeq" id="WP_308986948.1">
    <property type="nucleotide sequence ID" value="NZ_CP101873.1"/>
</dbReference>
<feature type="compositionally biased region" description="Basic and acidic residues" evidence="1">
    <location>
        <begin position="47"/>
        <end position="60"/>
    </location>
</feature>
<evidence type="ECO:0000256" key="1">
    <source>
        <dbReference type="SAM" id="MobiDB-lite"/>
    </source>
</evidence>
<sequence>MCVRNPRVVNIAGNRAVVVALLLVAMAITGGIVLTGGNGAGGASSSDGDRAGTPSHRDPDAYSEEGDLSSVQRQLAGQLSSQLGQGAISLSEGEREAASQFVDEEYREQLRQYVDVADETGEGADLEREFERAGETQANLSAAVTAYRETKPEYEAAYEDGDEERARERARELEALYRDIDDLGDDAIARYETIENRTDTDMSASIEAVENVSAEIRAEQATVRDQQFEETSLRLTPERETISFREPLVATGELRTTDGDPIANRSIRLDVGNHTERVRTDSAGAFTLEYRPTNESLSTDRLPVEYVPATQSVYLNAETAVNVSITQSEPTVSLNRTTDELSFGNETAVSGAVTVDGVPVDNVTLVVDISGDRIGTVNVTDGAFDDPVAIPASVPAGERELRVELPYEDEERALTAATDAATVTVRERESSVAIAEVSSSERRVTVTGTLATPDGTPVPDEPVRIRIDDLTVGTVTTDEHSAFRTTVSVPDSVDAGETAVAAVYEGRGSSLKSSSAEASVAVSSAGPNAPTTAIAVGMIALLAGGGLAWWYRGDDDRPAASGPAVEQWSLAGEPTVGDAPAKPTPDEVESVLERASDQLANGRPDDAVRTGYGAVRRALLARLGNRDALTHWEFYRQCTDANDVDAASLYELTQGYERAAFGPDGLSREDAAAILERARSLCDLDEPSNGGAPADD</sequence>
<protein>
    <recommendedName>
        <fullName evidence="5">DUF4129 domain-containing protein</fullName>
    </recommendedName>
</protein>
<gene>
    <name evidence="3" type="ORF">NP511_00495</name>
    <name evidence="2" type="ORF">NP511_19210</name>
</gene>
<evidence type="ECO:0000313" key="3">
    <source>
        <dbReference type="EMBL" id="WMT08130.1"/>
    </source>
</evidence>
<dbReference type="InterPro" id="IPR008969">
    <property type="entry name" value="CarboxyPept-like_regulatory"/>
</dbReference>
<evidence type="ECO:0008006" key="5">
    <source>
        <dbReference type="Google" id="ProtNLM"/>
    </source>
</evidence>
<accession>A0AAF0T1G2</accession>
<dbReference type="Proteomes" id="UP001224926">
    <property type="component" value="Chromosome"/>
</dbReference>
<feature type="region of interest" description="Disordered" evidence="1">
    <location>
        <begin position="40"/>
        <end position="67"/>
    </location>
</feature>
<dbReference type="GeneID" id="84216116"/>
<organism evidence="3 4">
    <name type="scientific">Natrinema thermotolerans</name>
    <dbReference type="NCBI Taxonomy" id="121872"/>
    <lineage>
        <taxon>Archaea</taxon>
        <taxon>Methanobacteriati</taxon>
        <taxon>Methanobacteriota</taxon>
        <taxon>Stenosarchaea group</taxon>
        <taxon>Halobacteria</taxon>
        <taxon>Halobacteriales</taxon>
        <taxon>Natrialbaceae</taxon>
        <taxon>Natrinema</taxon>
    </lineage>
</organism>
<evidence type="ECO:0000313" key="4">
    <source>
        <dbReference type="Proteomes" id="UP001224926"/>
    </source>
</evidence>
<proteinExistence type="predicted"/>